<evidence type="ECO:0000256" key="1">
    <source>
        <dbReference type="SAM" id="Phobius"/>
    </source>
</evidence>
<keyword evidence="1" id="KW-1133">Transmembrane helix</keyword>
<gene>
    <name evidence="2" type="ORF">SEVIR_5G340750v2</name>
</gene>
<proteinExistence type="predicted"/>
<evidence type="ECO:0000313" key="3">
    <source>
        <dbReference type="Proteomes" id="UP000298652"/>
    </source>
</evidence>
<accession>A0A4U6ULF6</accession>
<reference evidence="2" key="1">
    <citation type="submission" date="2019-03" db="EMBL/GenBank/DDBJ databases">
        <title>WGS assembly of Setaria viridis.</title>
        <authorList>
            <person name="Huang P."/>
            <person name="Jenkins J."/>
            <person name="Grimwood J."/>
            <person name="Barry K."/>
            <person name="Healey A."/>
            <person name="Mamidi S."/>
            <person name="Sreedasyam A."/>
            <person name="Shu S."/>
            <person name="Feldman M."/>
            <person name="Wu J."/>
            <person name="Yu Y."/>
            <person name="Chen C."/>
            <person name="Johnson J."/>
            <person name="Rokhsar D."/>
            <person name="Baxter I."/>
            <person name="Schmutz J."/>
            <person name="Brutnell T."/>
            <person name="Kellogg E."/>
        </authorList>
    </citation>
    <scope>NUCLEOTIDE SEQUENCE [LARGE SCALE GENOMIC DNA]</scope>
</reference>
<sequence>MADPSRGIGTGTLRRPARRLAGIIARTALPRSLRSFHRPLRGYAGGLENSDASEVSLKRHLTGGDHARFISRFGCGCGTPLLALYMLVHVRFPSFALSNEDHGFTEDQRYETYLSLRRQTLRSMVCMYTSLPLFICISFSMPTLLLQHFPHCPRFGYLLSSIPYFPLQLSKHILFFGFMFFVLTEKLVKII</sequence>
<keyword evidence="1" id="KW-0472">Membrane</keyword>
<feature type="transmembrane region" description="Helical" evidence="1">
    <location>
        <begin position="125"/>
        <end position="149"/>
    </location>
</feature>
<dbReference type="EMBL" id="CM016556">
    <property type="protein sequence ID" value="TKW17058.1"/>
    <property type="molecule type" value="Genomic_DNA"/>
</dbReference>
<evidence type="ECO:0000313" key="2">
    <source>
        <dbReference type="EMBL" id="TKW17058.1"/>
    </source>
</evidence>
<dbReference type="Gramene" id="TKW17058">
    <property type="protein sequence ID" value="TKW17058"/>
    <property type="gene ID" value="SEVIR_5G340750v2"/>
</dbReference>
<keyword evidence="1" id="KW-0812">Transmembrane</keyword>
<dbReference type="AlphaFoldDB" id="A0A4U6ULF6"/>
<dbReference type="Proteomes" id="UP000298652">
    <property type="component" value="Chromosome 5"/>
</dbReference>
<keyword evidence="3" id="KW-1185">Reference proteome</keyword>
<feature type="transmembrane region" description="Helical" evidence="1">
    <location>
        <begin position="169"/>
        <end position="188"/>
    </location>
</feature>
<name>A0A4U6ULF6_SETVI</name>
<organism evidence="2 3">
    <name type="scientific">Setaria viridis</name>
    <name type="common">Green bristlegrass</name>
    <name type="synonym">Setaria italica subsp. viridis</name>
    <dbReference type="NCBI Taxonomy" id="4556"/>
    <lineage>
        <taxon>Eukaryota</taxon>
        <taxon>Viridiplantae</taxon>
        <taxon>Streptophyta</taxon>
        <taxon>Embryophyta</taxon>
        <taxon>Tracheophyta</taxon>
        <taxon>Spermatophyta</taxon>
        <taxon>Magnoliopsida</taxon>
        <taxon>Liliopsida</taxon>
        <taxon>Poales</taxon>
        <taxon>Poaceae</taxon>
        <taxon>PACMAD clade</taxon>
        <taxon>Panicoideae</taxon>
        <taxon>Panicodae</taxon>
        <taxon>Paniceae</taxon>
        <taxon>Cenchrinae</taxon>
        <taxon>Setaria</taxon>
    </lineage>
</organism>
<protein>
    <submittedName>
        <fullName evidence="2">Uncharacterized protein</fullName>
    </submittedName>
</protein>